<dbReference type="Proteomes" id="UP000253975">
    <property type="component" value="Unassembled WGS sequence"/>
</dbReference>
<keyword evidence="5" id="KW-0804">Transcription</keyword>
<dbReference type="CDD" id="cd17574">
    <property type="entry name" value="REC_OmpR"/>
    <property type="match status" value="1"/>
</dbReference>
<dbReference type="PROSITE" id="PS51755">
    <property type="entry name" value="OMPR_PHOB"/>
    <property type="match status" value="1"/>
</dbReference>
<sequence length="236" mass="25904">MIENSLRDKRILVVDDEPQLRRMIVDVLRAEGFCAISQAGSVMEALAVFRETKPQLALLDVMLPDGDGFTLCEYLRSLSAGAPLPVMFLTAKNETEDRLAGLRTGADDYIPKPFSPQELVLRVCAVLRRCYPAQPDTLQLAACTLDLSNAEAIRPNGECISLTVKEREILTALARNANRIVTSETLCDAAWGDSFGYGQSLMTHVRRIREKIEADPSHPASLVTAKGLGYKLVVQG</sequence>
<evidence type="ECO:0000256" key="6">
    <source>
        <dbReference type="PROSITE-ProRule" id="PRU00169"/>
    </source>
</evidence>
<feature type="DNA-binding region" description="OmpR/PhoB-type" evidence="7">
    <location>
        <begin position="135"/>
        <end position="234"/>
    </location>
</feature>
<dbReference type="GO" id="GO:0006355">
    <property type="term" value="P:regulation of DNA-templated transcription"/>
    <property type="evidence" value="ECO:0007669"/>
    <property type="project" value="InterPro"/>
</dbReference>
<dbReference type="SUPFAM" id="SSF46894">
    <property type="entry name" value="C-terminal effector domain of the bipartite response regulators"/>
    <property type="match status" value="1"/>
</dbReference>
<dbReference type="AlphaFoldDB" id="A0A369LKK1"/>
<dbReference type="SMART" id="SM00862">
    <property type="entry name" value="Trans_reg_C"/>
    <property type="match status" value="1"/>
</dbReference>
<dbReference type="RefSeq" id="WP_114615566.1">
    <property type="nucleotide sequence ID" value="NZ_PPTO01000007.1"/>
</dbReference>
<evidence type="ECO:0000259" key="8">
    <source>
        <dbReference type="PROSITE" id="PS50110"/>
    </source>
</evidence>
<gene>
    <name evidence="10" type="ORF">C1881_05380</name>
</gene>
<dbReference type="InterPro" id="IPR039420">
    <property type="entry name" value="WalR-like"/>
</dbReference>
<dbReference type="PANTHER" id="PTHR48111">
    <property type="entry name" value="REGULATOR OF RPOS"/>
    <property type="match status" value="1"/>
</dbReference>
<dbReference type="InterPro" id="IPR001789">
    <property type="entry name" value="Sig_transdc_resp-reg_receiver"/>
</dbReference>
<dbReference type="InterPro" id="IPR016032">
    <property type="entry name" value="Sig_transdc_resp-reg_C-effctor"/>
</dbReference>
<keyword evidence="1 6" id="KW-0597">Phosphoprotein</keyword>
<dbReference type="PROSITE" id="PS50110">
    <property type="entry name" value="RESPONSE_REGULATORY"/>
    <property type="match status" value="1"/>
</dbReference>
<keyword evidence="4 7" id="KW-0238">DNA-binding</keyword>
<evidence type="ECO:0000256" key="1">
    <source>
        <dbReference type="ARBA" id="ARBA00022553"/>
    </source>
</evidence>
<evidence type="ECO:0000256" key="5">
    <source>
        <dbReference type="ARBA" id="ARBA00023163"/>
    </source>
</evidence>
<feature type="domain" description="Response regulatory" evidence="8">
    <location>
        <begin position="10"/>
        <end position="127"/>
    </location>
</feature>
<dbReference type="EMBL" id="PPTO01000007">
    <property type="protein sequence ID" value="RDB58766.1"/>
    <property type="molecule type" value="Genomic_DNA"/>
</dbReference>
<dbReference type="Pfam" id="PF00486">
    <property type="entry name" value="Trans_reg_C"/>
    <property type="match status" value="1"/>
</dbReference>
<comment type="caution">
    <text evidence="10">The sequence shown here is derived from an EMBL/GenBank/DDBJ whole genome shotgun (WGS) entry which is preliminary data.</text>
</comment>
<keyword evidence="3" id="KW-0805">Transcription regulation</keyword>
<evidence type="ECO:0000313" key="10">
    <source>
        <dbReference type="EMBL" id="RDB58766.1"/>
    </source>
</evidence>
<evidence type="ECO:0000313" key="11">
    <source>
        <dbReference type="Proteomes" id="UP000253975"/>
    </source>
</evidence>
<dbReference type="GO" id="GO:0000156">
    <property type="term" value="F:phosphorelay response regulator activity"/>
    <property type="evidence" value="ECO:0007669"/>
    <property type="project" value="TreeGrafter"/>
</dbReference>
<dbReference type="GO" id="GO:0032993">
    <property type="term" value="C:protein-DNA complex"/>
    <property type="evidence" value="ECO:0007669"/>
    <property type="project" value="TreeGrafter"/>
</dbReference>
<dbReference type="GO" id="GO:0005829">
    <property type="term" value="C:cytosol"/>
    <property type="evidence" value="ECO:0007669"/>
    <property type="project" value="TreeGrafter"/>
</dbReference>
<dbReference type="Pfam" id="PF00072">
    <property type="entry name" value="Response_reg"/>
    <property type="match status" value="1"/>
</dbReference>
<dbReference type="SMART" id="SM00448">
    <property type="entry name" value="REC"/>
    <property type="match status" value="1"/>
</dbReference>
<dbReference type="InterPro" id="IPR011006">
    <property type="entry name" value="CheY-like_superfamily"/>
</dbReference>
<keyword evidence="2" id="KW-0902">Two-component regulatory system</keyword>
<accession>A0A369LKK1</accession>
<evidence type="ECO:0000256" key="3">
    <source>
        <dbReference type="ARBA" id="ARBA00023015"/>
    </source>
</evidence>
<dbReference type="GO" id="GO:0000976">
    <property type="term" value="F:transcription cis-regulatory region binding"/>
    <property type="evidence" value="ECO:0007669"/>
    <property type="project" value="TreeGrafter"/>
</dbReference>
<reference evidence="10 11" key="1">
    <citation type="journal article" date="2018" name="Elife">
        <title>Discovery and characterization of a prevalent human gut bacterial enzyme sufficient for the inactivation of a family of plant toxins.</title>
        <authorList>
            <person name="Koppel N."/>
            <person name="Bisanz J.E."/>
            <person name="Pandelia M.E."/>
            <person name="Turnbaugh P.J."/>
            <person name="Balskus E.P."/>
        </authorList>
    </citation>
    <scope>NUCLEOTIDE SEQUENCE [LARGE SCALE GENOMIC DNA]</scope>
    <source>
        <strain evidence="10 11">OB21 GAM31</strain>
    </source>
</reference>
<protein>
    <submittedName>
        <fullName evidence="10">DNA-binding response regulator</fullName>
    </submittedName>
</protein>
<dbReference type="InterPro" id="IPR001867">
    <property type="entry name" value="OmpR/PhoB-type_DNA-bd"/>
</dbReference>
<dbReference type="SUPFAM" id="SSF52172">
    <property type="entry name" value="CheY-like"/>
    <property type="match status" value="1"/>
</dbReference>
<proteinExistence type="predicted"/>
<evidence type="ECO:0000256" key="2">
    <source>
        <dbReference type="ARBA" id="ARBA00023012"/>
    </source>
</evidence>
<evidence type="ECO:0000259" key="9">
    <source>
        <dbReference type="PROSITE" id="PS51755"/>
    </source>
</evidence>
<dbReference type="Gene3D" id="1.10.10.10">
    <property type="entry name" value="Winged helix-like DNA-binding domain superfamily/Winged helix DNA-binding domain"/>
    <property type="match status" value="1"/>
</dbReference>
<feature type="domain" description="OmpR/PhoB-type" evidence="9">
    <location>
        <begin position="135"/>
        <end position="234"/>
    </location>
</feature>
<feature type="modified residue" description="4-aspartylphosphate" evidence="6">
    <location>
        <position position="60"/>
    </location>
</feature>
<dbReference type="CDD" id="cd00383">
    <property type="entry name" value="trans_reg_C"/>
    <property type="match status" value="1"/>
</dbReference>
<name>A0A369LKK1_9ACTN</name>
<evidence type="ECO:0000256" key="4">
    <source>
        <dbReference type="ARBA" id="ARBA00023125"/>
    </source>
</evidence>
<dbReference type="PANTHER" id="PTHR48111:SF1">
    <property type="entry name" value="TWO-COMPONENT RESPONSE REGULATOR ORR33"/>
    <property type="match status" value="1"/>
</dbReference>
<dbReference type="Gene3D" id="6.10.250.690">
    <property type="match status" value="1"/>
</dbReference>
<dbReference type="Gene3D" id="3.40.50.2300">
    <property type="match status" value="1"/>
</dbReference>
<evidence type="ECO:0000256" key="7">
    <source>
        <dbReference type="PROSITE-ProRule" id="PRU01091"/>
    </source>
</evidence>
<organism evidence="10 11">
    <name type="scientific">Slackia isoflavoniconvertens</name>
    <dbReference type="NCBI Taxonomy" id="572010"/>
    <lineage>
        <taxon>Bacteria</taxon>
        <taxon>Bacillati</taxon>
        <taxon>Actinomycetota</taxon>
        <taxon>Coriobacteriia</taxon>
        <taxon>Eggerthellales</taxon>
        <taxon>Eggerthellaceae</taxon>
        <taxon>Slackia</taxon>
    </lineage>
</organism>
<dbReference type="InterPro" id="IPR036388">
    <property type="entry name" value="WH-like_DNA-bd_sf"/>
</dbReference>